<dbReference type="eggNOG" id="ENOG503185U">
    <property type="taxonomic scope" value="Bacteria"/>
</dbReference>
<dbReference type="KEGG" id="pmi:PMT9312_0164"/>
<reference evidence="2" key="1">
    <citation type="submission" date="2005-07" db="EMBL/GenBank/DDBJ databases">
        <title>Complete sequence of Prochlorococcus marinus str. MIT 9312.</title>
        <authorList>
            <consortium name="US DOE Joint Genome Institute"/>
            <person name="Copeland A."/>
            <person name="Lucas S."/>
            <person name="Lapidus A."/>
            <person name="Barry K."/>
            <person name="Detter J.C."/>
            <person name="Glavina T."/>
            <person name="Hammon N."/>
            <person name="Israni S."/>
            <person name="Pitluck S."/>
            <person name="Thiel J."/>
            <person name="Schmutz J."/>
            <person name="Larimer F."/>
            <person name="Land M."/>
            <person name="Kyrpides N."/>
            <person name="Lykidis A."/>
            <person name="Richardson P."/>
        </authorList>
    </citation>
    <scope>NUCLEOTIDE SEQUENCE [LARGE SCALE GENOMIC DNA]</scope>
    <source>
        <strain evidence="2">MIT 9312</strain>
    </source>
</reference>
<evidence type="ECO:0000313" key="1">
    <source>
        <dbReference type="EMBL" id="ABB49226.1"/>
    </source>
</evidence>
<organism evidence="1 2">
    <name type="scientific">Prochlorococcus marinus (strain MIT 9312)</name>
    <dbReference type="NCBI Taxonomy" id="74546"/>
    <lineage>
        <taxon>Bacteria</taxon>
        <taxon>Bacillati</taxon>
        <taxon>Cyanobacteriota</taxon>
        <taxon>Cyanophyceae</taxon>
        <taxon>Synechococcales</taxon>
        <taxon>Prochlorococcaceae</taxon>
        <taxon>Prochlorococcus</taxon>
    </lineage>
</organism>
<dbReference type="Proteomes" id="UP000002715">
    <property type="component" value="Chromosome"/>
</dbReference>
<dbReference type="STRING" id="74546.PMT9312_0164"/>
<name>Q31D19_PROM9</name>
<dbReference type="HOGENOM" id="CLU_561246_0_0_3"/>
<dbReference type="RefSeq" id="WP_011375730.1">
    <property type="nucleotide sequence ID" value="NC_007577.1"/>
</dbReference>
<proteinExistence type="predicted"/>
<sequence>MKLKVVAIILLLSLLLFFGFKKISANKNKEESINIEQLKILKYLPENNKSLFISNLDSSKIINNIENDKNPKNLDNFALIKDSILDYLGIDLGNNKLQDIYNNELLISTFENNKKLKDDILMVFKIKPEKNLDDILHFSNQIDINNEIIPIYRENKINFLNFIYRTEDNYIIASSNKKLIKNSISSNNDFKEKKFQYEREIFGLKNEKNILFTKKFGESIFFNNEIFSEKNEDVIVTTFDLKNKHLILKSYLLNNKKNLDINVYDNLINKEDTNKDNPQVSIFSDIKNFENHLKPLINDFENSFFEEFNQKVNQNILILNSNKDWIITCEKNTEDQIDLSDMKKIKDLNKYTLKKNEDIYSIYSKDILEEKDDVIKKLTYENIYSIESGGLQIISNHLIDGKKLETISKKFFDLKSNKDNSAFLYAEVDIKDANSNKIQYFSDLEDLNFLIRNILKISNEESLEIIRQSIPEKNPILYTETSLKIL</sequence>
<protein>
    <submittedName>
        <fullName evidence="1">Uncharacterized protein</fullName>
    </submittedName>
</protein>
<evidence type="ECO:0000313" key="2">
    <source>
        <dbReference type="Proteomes" id="UP000002715"/>
    </source>
</evidence>
<gene>
    <name evidence="1" type="ordered locus">PMT9312_0164</name>
</gene>
<dbReference type="EMBL" id="CP000111">
    <property type="protein sequence ID" value="ABB49226.1"/>
    <property type="molecule type" value="Genomic_DNA"/>
</dbReference>
<accession>Q31D19</accession>
<dbReference type="AlphaFoldDB" id="Q31D19"/>
<dbReference type="OrthoDB" id="537391at2"/>